<keyword evidence="2 3" id="KW-0175">Coiled coil</keyword>
<sequence length="263" mass="29912">NSKVELETMLSELNEEFNLHKAVHDEMRELLGSLKDTSVVVEMDNSRSLNMDQIVSDVKAHYEEIAAQSREETERWYRTKFDLMTTQANQYGADLNSTKVEIAEMNRLISRLQHEIDVIKPQCGSIQNSINEVESNGEQAVLNAKNRIKGLEKALMEAKHAMAKQIREYQELMNIKLALDIEISTYMKLMEGEEDSQLPLNPLDLGLIYSGNHNERLLVDVHLETRGAPVHKLGDVLGFDVSNGRSDILGHHMCLLYHGDTHD</sequence>
<feature type="coiled-coil region" evidence="3">
    <location>
        <begin position="141"/>
        <end position="175"/>
    </location>
</feature>
<evidence type="ECO:0000313" key="6">
    <source>
        <dbReference type="Proteomes" id="UP000242638"/>
    </source>
</evidence>
<dbReference type="GO" id="GO:0031424">
    <property type="term" value="P:keratinization"/>
    <property type="evidence" value="ECO:0007669"/>
    <property type="project" value="TreeGrafter"/>
</dbReference>
<evidence type="ECO:0000313" key="5">
    <source>
        <dbReference type="Ensembl" id="ENSPREP00000024898.1"/>
    </source>
</evidence>
<dbReference type="GeneTree" id="ENSGT00940000161090"/>
<dbReference type="AlphaFoldDB" id="A0A3P9PT66"/>
<name>A0A3P9PT66_POERE</name>
<keyword evidence="6" id="KW-1185">Reference proteome</keyword>
<dbReference type="PANTHER" id="PTHR45616">
    <property type="entry name" value="GATA-TYPE DOMAIN-CONTAINING PROTEIN"/>
    <property type="match status" value="1"/>
</dbReference>
<dbReference type="GO" id="GO:0030280">
    <property type="term" value="F:structural constituent of skin epidermis"/>
    <property type="evidence" value="ECO:0007669"/>
    <property type="project" value="TreeGrafter"/>
</dbReference>
<reference evidence="6" key="1">
    <citation type="submission" date="2013-11" db="EMBL/GenBank/DDBJ databases">
        <title>The genomic landscape of the Guanapo guppy.</title>
        <authorList>
            <person name="Kuenstner A."/>
            <person name="Dreyer C."/>
        </authorList>
    </citation>
    <scope>NUCLEOTIDE SEQUENCE</scope>
    <source>
        <strain evidence="6">Guanapo</strain>
    </source>
</reference>
<keyword evidence="1" id="KW-0403">Intermediate filament</keyword>
<feature type="domain" description="IF rod" evidence="4">
    <location>
        <begin position="1"/>
        <end position="197"/>
    </location>
</feature>
<dbReference type="FunFam" id="1.20.5.500:FF:000001">
    <property type="entry name" value="Type II keratin 23"/>
    <property type="match status" value="1"/>
</dbReference>
<reference evidence="5" key="3">
    <citation type="submission" date="2025-09" db="UniProtKB">
        <authorList>
            <consortium name="Ensembl"/>
        </authorList>
    </citation>
    <scope>IDENTIFICATION</scope>
    <source>
        <strain evidence="5">Guanapo</strain>
    </source>
</reference>
<protein>
    <submittedName>
        <fullName evidence="5">Keratin, type II cytoskeletal 8-like</fullName>
    </submittedName>
</protein>
<dbReference type="GO" id="GO:0045095">
    <property type="term" value="C:keratin filament"/>
    <property type="evidence" value="ECO:0007669"/>
    <property type="project" value="TreeGrafter"/>
</dbReference>
<dbReference type="SUPFAM" id="SSF64593">
    <property type="entry name" value="Intermediate filament protein, coiled coil region"/>
    <property type="match status" value="1"/>
</dbReference>
<evidence type="ECO:0000256" key="3">
    <source>
        <dbReference type="SAM" id="Coils"/>
    </source>
</evidence>
<proteinExistence type="predicted"/>
<dbReference type="GO" id="GO:0045109">
    <property type="term" value="P:intermediate filament organization"/>
    <property type="evidence" value="ECO:0007669"/>
    <property type="project" value="TreeGrafter"/>
</dbReference>
<accession>A0A3P9PT66</accession>
<dbReference type="PANTHER" id="PTHR45616:SF9">
    <property type="entry name" value="KERATIN, TYPE II CYTOSKELETAL 8-RELATED"/>
    <property type="match status" value="1"/>
</dbReference>
<dbReference type="Bgee" id="ENSPREG00000016784">
    <property type="expression patterns" value="Expressed in caudal fin and 1 other cell type or tissue"/>
</dbReference>
<dbReference type="Ensembl" id="ENSPRET00000025146.1">
    <property type="protein sequence ID" value="ENSPREP00000024898.1"/>
    <property type="gene ID" value="ENSPREG00000016784.1"/>
</dbReference>
<evidence type="ECO:0000256" key="1">
    <source>
        <dbReference type="ARBA" id="ARBA00022754"/>
    </source>
</evidence>
<dbReference type="Pfam" id="PF00038">
    <property type="entry name" value="Filament"/>
    <property type="match status" value="1"/>
</dbReference>
<dbReference type="SMART" id="SM01391">
    <property type="entry name" value="Filament"/>
    <property type="match status" value="1"/>
</dbReference>
<dbReference type="GO" id="GO:0005615">
    <property type="term" value="C:extracellular space"/>
    <property type="evidence" value="ECO:0007669"/>
    <property type="project" value="TreeGrafter"/>
</dbReference>
<dbReference type="PROSITE" id="PS51842">
    <property type="entry name" value="IF_ROD_2"/>
    <property type="match status" value="1"/>
</dbReference>
<dbReference type="Proteomes" id="UP000242638">
    <property type="component" value="Unassembled WGS sequence"/>
</dbReference>
<reference evidence="5" key="2">
    <citation type="submission" date="2025-08" db="UniProtKB">
        <authorList>
            <consortium name="Ensembl"/>
        </authorList>
    </citation>
    <scope>IDENTIFICATION</scope>
    <source>
        <strain evidence="5">Guanapo</strain>
    </source>
</reference>
<dbReference type="Gene3D" id="1.20.5.170">
    <property type="match status" value="1"/>
</dbReference>
<organism evidence="5 6">
    <name type="scientific">Poecilia reticulata</name>
    <name type="common">Guppy</name>
    <name type="synonym">Acanthophacelus reticulatus</name>
    <dbReference type="NCBI Taxonomy" id="8081"/>
    <lineage>
        <taxon>Eukaryota</taxon>
        <taxon>Metazoa</taxon>
        <taxon>Chordata</taxon>
        <taxon>Craniata</taxon>
        <taxon>Vertebrata</taxon>
        <taxon>Euteleostomi</taxon>
        <taxon>Actinopterygii</taxon>
        <taxon>Neopterygii</taxon>
        <taxon>Teleostei</taxon>
        <taxon>Neoteleostei</taxon>
        <taxon>Acanthomorphata</taxon>
        <taxon>Ovalentaria</taxon>
        <taxon>Atherinomorphae</taxon>
        <taxon>Cyprinodontiformes</taxon>
        <taxon>Poeciliidae</taxon>
        <taxon>Poeciliinae</taxon>
        <taxon>Poecilia</taxon>
    </lineage>
</organism>
<dbReference type="InterPro" id="IPR039008">
    <property type="entry name" value="IF_rod_dom"/>
</dbReference>
<evidence type="ECO:0000256" key="2">
    <source>
        <dbReference type="ARBA" id="ARBA00023054"/>
    </source>
</evidence>
<evidence type="ECO:0000259" key="4">
    <source>
        <dbReference type="PROSITE" id="PS51842"/>
    </source>
</evidence>
<dbReference type="Gene3D" id="1.20.5.500">
    <property type="entry name" value="Single helix bin"/>
    <property type="match status" value="1"/>
</dbReference>